<dbReference type="PANTHER" id="PTHR46213">
    <property type="entry name" value="TRANSCRIPTIONAL ACTIVATOR DEMETER"/>
    <property type="match status" value="1"/>
</dbReference>
<dbReference type="PANTHER" id="PTHR46213:SF26">
    <property type="entry name" value="HHH-GPD BASE EXCISION DNA REPAIR FAMILY PROTEIN"/>
    <property type="match status" value="1"/>
</dbReference>
<feature type="compositionally biased region" description="Basic and acidic residues" evidence="1">
    <location>
        <begin position="199"/>
        <end position="208"/>
    </location>
</feature>
<feature type="compositionally biased region" description="Basic and acidic residues" evidence="1">
    <location>
        <begin position="111"/>
        <end position="120"/>
    </location>
</feature>
<feature type="compositionally biased region" description="Polar residues" evidence="1">
    <location>
        <begin position="335"/>
        <end position="347"/>
    </location>
</feature>
<feature type="region of interest" description="Disordered" evidence="1">
    <location>
        <begin position="1"/>
        <end position="20"/>
    </location>
</feature>
<feature type="region of interest" description="Disordered" evidence="1">
    <location>
        <begin position="416"/>
        <end position="465"/>
    </location>
</feature>
<evidence type="ECO:0000256" key="1">
    <source>
        <dbReference type="SAM" id="MobiDB-lite"/>
    </source>
</evidence>
<feature type="compositionally biased region" description="Basic and acidic residues" evidence="1">
    <location>
        <begin position="50"/>
        <end position="63"/>
    </location>
</feature>
<feature type="compositionally biased region" description="Polar residues" evidence="1">
    <location>
        <begin position="211"/>
        <end position="220"/>
    </location>
</feature>
<dbReference type="GO" id="GO:0019104">
    <property type="term" value="F:DNA N-glycosylase activity"/>
    <property type="evidence" value="ECO:0007669"/>
    <property type="project" value="InterPro"/>
</dbReference>
<proteinExistence type="predicted"/>
<feature type="region of interest" description="Disordered" evidence="1">
    <location>
        <begin position="515"/>
        <end position="554"/>
    </location>
</feature>
<reference evidence="3" key="1">
    <citation type="journal article" date="2017" name="Front. Plant Sci.">
        <title>Climate Clever Clovers: New Paradigm to Reduce the Environmental Footprint of Ruminants by Breeding Low Methanogenic Forages Utilizing Haplotype Variation.</title>
        <authorList>
            <person name="Kaur P."/>
            <person name="Appels R."/>
            <person name="Bayer P.E."/>
            <person name="Keeble-Gagnere G."/>
            <person name="Wang J."/>
            <person name="Hirakawa H."/>
            <person name="Shirasawa K."/>
            <person name="Vercoe P."/>
            <person name="Stefanova K."/>
            <person name="Durmic Z."/>
            <person name="Nichols P."/>
            <person name="Revell C."/>
            <person name="Isobe S.N."/>
            <person name="Edwards D."/>
            <person name="Erskine W."/>
        </authorList>
    </citation>
    <scope>NUCLEOTIDE SEQUENCE [LARGE SCALE GENOMIC DNA]</scope>
    <source>
        <strain evidence="3">cv. Daliak</strain>
    </source>
</reference>
<evidence type="ECO:0000313" key="3">
    <source>
        <dbReference type="Proteomes" id="UP000242715"/>
    </source>
</evidence>
<feature type="compositionally biased region" description="Basic residues" evidence="1">
    <location>
        <begin position="442"/>
        <end position="453"/>
    </location>
</feature>
<feature type="compositionally biased region" description="Basic residues" evidence="1">
    <location>
        <begin position="121"/>
        <end position="130"/>
    </location>
</feature>
<dbReference type="GO" id="GO:0035514">
    <property type="term" value="F:DNA demethylase activity"/>
    <property type="evidence" value="ECO:0007669"/>
    <property type="project" value="InterPro"/>
</dbReference>
<feature type="compositionally biased region" description="Basic and acidic residues" evidence="1">
    <location>
        <begin position="1"/>
        <end position="11"/>
    </location>
</feature>
<feature type="region of interest" description="Disordered" evidence="1">
    <location>
        <begin position="27"/>
        <end position="245"/>
    </location>
</feature>
<evidence type="ECO:0000313" key="2">
    <source>
        <dbReference type="EMBL" id="GAU37854.1"/>
    </source>
</evidence>
<organism evidence="2 3">
    <name type="scientific">Trifolium subterraneum</name>
    <name type="common">Subterranean clover</name>
    <dbReference type="NCBI Taxonomy" id="3900"/>
    <lineage>
        <taxon>Eukaryota</taxon>
        <taxon>Viridiplantae</taxon>
        <taxon>Streptophyta</taxon>
        <taxon>Embryophyta</taxon>
        <taxon>Tracheophyta</taxon>
        <taxon>Spermatophyta</taxon>
        <taxon>Magnoliopsida</taxon>
        <taxon>eudicotyledons</taxon>
        <taxon>Gunneridae</taxon>
        <taxon>Pentapetalae</taxon>
        <taxon>rosids</taxon>
        <taxon>fabids</taxon>
        <taxon>Fabales</taxon>
        <taxon>Fabaceae</taxon>
        <taxon>Papilionoideae</taxon>
        <taxon>50 kb inversion clade</taxon>
        <taxon>NPAAA clade</taxon>
        <taxon>Hologalegina</taxon>
        <taxon>IRL clade</taxon>
        <taxon>Trifolieae</taxon>
        <taxon>Trifolium</taxon>
    </lineage>
</organism>
<accession>A0A2Z6MZC8</accession>
<feature type="compositionally biased region" description="Basic and acidic residues" evidence="1">
    <location>
        <begin position="426"/>
        <end position="441"/>
    </location>
</feature>
<dbReference type="InterPro" id="IPR044811">
    <property type="entry name" value="DME/ROS1"/>
</dbReference>
<dbReference type="AlphaFoldDB" id="A0A2Z6MZC8"/>
<sequence>MEVEEMVRKEPTTTVKPFVPKSAPICTSDNVSCWSDPHETSDIACSSKRISQDDPAKKLDKDGTPPNKELCDPVVKFAAVSSALMENHNPDEGSIDGDTQAPNTSSQSSHPETKPKENPTGKKKYVRRTLNKTSAPPAEITGELTTEKMPELAKPPCKSYTNTSSKRKPHRAKPKEGPITKTQYMRRSRLNKSSTPTEVSRDLPEKMMPESSKTSCQKSLNFDGGARDESSADRENATANPCKETGAAMQEIEVDLGYDMETFMKQAAENNYLPFCKNKQTPTERPCEETGAVMWEIDVCLQMSSTSPSKTHPPGKKQKENLTGNKYQRRKRLNKSPTCQTEMTGEQTGEMMPESKETPMRRFSDFDMGAKDESSGHKEIVNVEMGNVVEETRVGLAYNNDIWIKVALNSYKQALPEDAQAPNTDPSKDNPPGEKPEENPNGKRKRVKKKRSKMTSTPREMTGELTEPIMSEPTIISCRMSINFDNGGRDESNMCSESLASDQNTLVKEMSNNHMSLSENTQAPSTCLPKSNPPEEKRNASNKNKRKGLVTAEDGNISYSQISTIKSQMDGCEREHSGTTELADNNSLNLIGAHYNGLH</sequence>
<feature type="region of interest" description="Disordered" evidence="1">
    <location>
        <begin position="304"/>
        <end position="356"/>
    </location>
</feature>
<dbReference type="GO" id="GO:0141166">
    <property type="term" value="P:chromosomal 5-methylcytosine DNA demethylation pathway"/>
    <property type="evidence" value="ECO:0007669"/>
    <property type="project" value="InterPro"/>
</dbReference>
<dbReference type="Proteomes" id="UP000242715">
    <property type="component" value="Unassembled WGS sequence"/>
</dbReference>
<protein>
    <submittedName>
        <fullName evidence="2">Uncharacterized protein</fullName>
    </submittedName>
</protein>
<dbReference type="EMBL" id="DF973692">
    <property type="protein sequence ID" value="GAU37854.1"/>
    <property type="molecule type" value="Genomic_DNA"/>
</dbReference>
<keyword evidence="3" id="KW-1185">Reference proteome</keyword>
<feature type="compositionally biased region" description="Basic and acidic residues" evidence="1">
    <location>
        <begin position="225"/>
        <end position="236"/>
    </location>
</feature>
<gene>
    <name evidence="2" type="ORF">TSUD_22700</name>
</gene>
<feature type="compositionally biased region" description="Polar residues" evidence="1">
    <location>
        <begin position="515"/>
        <end position="529"/>
    </location>
</feature>
<dbReference type="OrthoDB" id="10428086at2759"/>
<feature type="compositionally biased region" description="Polar residues" evidence="1">
    <location>
        <begin position="100"/>
        <end position="110"/>
    </location>
</feature>
<name>A0A2Z6MZC8_TRISU</name>